<dbReference type="Proteomes" id="UP000321058">
    <property type="component" value="Unassembled WGS sequence"/>
</dbReference>
<dbReference type="PROSITE" id="PS01040">
    <property type="entry name" value="SBP_BACTERIAL_5"/>
    <property type="match status" value="1"/>
</dbReference>
<dbReference type="GO" id="GO:0015833">
    <property type="term" value="P:peptide transport"/>
    <property type="evidence" value="ECO:0007669"/>
    <property type="project" value="TreeGrafter"/>
</dbReference>
<dbReference type="InterPro" id="IPR000914">
    <property type="entry name" value="SBP_5_dom"/>
</dbReference>
<accession>A0A512NPB9</accession>
<dbReference type="GO" id="GO:0030288">
    <property type="term" value="C:outer membrane-bounded periplasmic space"/>
    <property type="evidence" value="ECO:0007669"/>
    <property type="project" value="UniProtKB-ARBA"/>
</dbReference>
<dbReference type="GO" id="GO:0043190">
    <property type="term" value="C:ATP-binding cassette (ABC) transporter complex"/>
    <property type="evidence" value="ECO:0007669"/>
    <property type="project" value="InterPro"/>
</dbReference>
<dbReference type="InterPro" id="IPR030678">
    <property type="entry name" value="Peptide/Ni-bd"/>
</dbReference>
<dbReference type="RefSeq" id="WP_170303715.1">
    <property type="nucleotide sequence ID" value="NZ_BKAJ01000183.1"/>
</dbReference>
<dbReference type="PANTHER" id="PTHR30290:SF38">
    <property type="entry name" value="D,D-DIPEPTIDE-BINDING PERIPLASMIC PROTEIN DDPA-RELATED"/>
    <property type="match status" value="1"/>
</dbReference>
<evidence type="ECO:0000259" key="4">
    <source>
        <dbReference type="Pfam" id="PF00496"/>
    </source>
</evidence>
<sequence length="505" mass="55736">MAQKKAAKTLKIIHNGNLASLDPIWTTAPPTKDYAFLVFDQLLAVDSNYVPHPQMAEGWTFEEDGRTFVLGLREGLKFHDGEPVRSADCIASIQRWAARDGFGQLAMRFIDGLEAIDDRKFRIKLKKPFPLLPAALGKSNSSQCFIMPERMAKVDPMKQVTETIGSGPYRFLKEEFVSGAKAAWAKFDDYIPRKEPVDSISGGRIPAVDRIEWAFISDPSTAMAALIAGEQDYWDAPTLDLVPVMKADPNIVVSPRNPTGSYYMLQLNHTQPPFNNPKVRQALAMAIDQTQFLKSAVSDPTLLKACYGYYGSDSPYSSEDGAEILKTRSLDKAKAALKEAGYAGEKVVILGVMENPTLAAMAQVAEDLMRRMGMNVQLVAMDFATMAQRRTSKEPTDKGGWSMFVTVWTGSDIVNPGVHQMLRAGGPTAWFGWPNDPEMEALRDQWANAATPEEQRKLAIALQVQAFKTLPYIPLGSLVSLVAYRKNLTGVFPSPVAAYWNIGKG</sequence>
<dbReference type="Gene3D" id="3.90.76.10">
    <property type="entry name" value="Dipeptide-binding Protein, Domain 1"/>
    <property type="match status" value="1"/>
</dbReference>
<dbReference type="EMBL" id="BKAJ01000183">
    <property type="protein sequence ID" value="GEP60793.1"/>
    <property type="molecule type" value="Genomic_DNA"/>
</dbReference>
<dbReference type="AlphaFoldDB" id="A0A512NPB9"/>
<dbReference type="Gene3D" id="3.40.190.10">
    <property type="entry name" value="Periplasmic binding protein-like II"/>
    <property type="match status" value="1"/>
</dbReference>
<gene>
    <name evidence="5" type="ORF">RSO01_79590</name>
</gene>
<feature type="domain" description="Solute-binding protein family 5" evidence="4">
    <location>
        <begin position="51"/>
        <end position="422"/>
    </location>
</feature>
<evidence type="ECO:0000313" key="6">
    <source>
        <dbReference type="Proteomes" id="UP000321058"/>
    </source>
</evidence>
<name>A0A512NPB9_9HYPH</name>
<dbReference type="Pfam" id="PF00496">
    <property type="entry name" value="SBP_bac_5"/>
    <property type="match status" value="1"/>
</dbReference>
<evidence type="ECO:0000256" key="1">
    <source>
        <dbReference type="ARBA" id="ARBA00004418"/>
    </source>
</evidence>
<keyword evidence="3" id="KW-0732">Signal</keyword>
<keyword evidence="6" id="KW-1185">Reference proteome</keyword>
<evidence type="ECO:0000313" key="5">
    <source>
        <dbReference type="EMBL" id="GEP60793.1"/>
    </source>
</evidence>
<dbReference type="SUPFAM" id="SSF53850">
    <property type="entry name" value="Periplasmic binding protein-like II"/>
    <property type="match status" value="1"/>
</dbReference>
<organism evidence="5 6">
    <name type="scientific">Reyranella soli</name>
    <dbReference type="NCBI Taxonomy" id="1230389"/>
    <lineage>
        <taxon>Bacteria</taxon>
        <taxon>Pseudomonadati</taxon>
        <taxon>Pseudomonadota</taxon>
        <taxon>Alphaproteobacteria</taxon>
        <taxon>Hyphomicrobiales</taxon>
        <taxon>Reyranellaceae</taxon>
        <taxon>Reyranella</taxon>
    </lineage>
</organism>
<dbReference type="CDD" id="cd08502">
    <property type="entry name" value="PBP2_NikA_DppA_OppA_like_16"/>
    <property type="match status" value="1"/>
</dbReference>
<comment type="caution">
    <text evidence="5">The sequence shown here is derived from an EMBL/GenBank/DDBJ whole genome shotgun (WGS) entry which is preliminary data.</text>
</comment>
<dbReference type="PANTHER" id="PTHR30290">
    <property type="entry name" value="PERIPLASMIC BINDING COMPONENT OF ABC TRANSPORTER"/>
    <property type="match status" value="1"/>
</dbReference>
<dbReference type="Gene3D" id="3.10.105.10">
    <property type="entry name" value="Dipeptide-binding Protein, Domain 3"/>
    <property type="match status" value="1"/>
</dbReference>
<evidence type="ECO:0000256" key="2">
    <source>
        <dbReference type="ARBA" id="ARBA00005695"/>
    </source>
</evidence>
<comment type="similarity">
    <text evidence="2">Belongs to the bacterial solute-binding protein 5 family.</text>
</comment>
<dbReference type="GO" id="GO:1904680">
    <property type="term" value="F:peptide transmembrane transporter activity"/>
    <property type="evidence" value="ECO:0007669"/>
    <property type="project" value="TreeGrafter"/>
</dbReference>
<protein>
    <submittedName>
        <fullName evidence="5">ABC transporter substrate-binding protein</fullName>
    </submittedName>
</protein>
<evidence type="ECO:0000256" key="3">
    <source>
        <dbReference type="ARBA" id="ARBA00022729"/>
    </source>
</evidence>
<reference evidence="5 6" key="1">
    <citation type="submission" date="2019-07" db="EMBL/GenBank/DDBJ databases">
        <title>Whole genome shotgun sequence of Reyranella soli NBRC 108950.</title>
        <authorList>
            <person name="Hosoyama A."/>
            <person name="Uohara A."/>
            <person name="Ohji S."/>
            <person name="Ichikawa N."/>
        </authorList>
    </citation>
    <scope>NUCLEOTIDE SEQUENCE [LARGE SCALE GENOMIC DNA]</scope>
    <source>
        <strain evidence="5 6">NBRC 108950</strain>
    </source>
</reference>
<proteinExistence type="inferred from homology"/>
<dbReference type="InterPro" id="IPR023765">
    <property type="entry name" value="SBP_5_CS"/>
</dbReference>
<dbReference type="PIRSF" id="PIRSF002741">
    <property type="entry name" value="MppA"/>
    <property type="match status" value="1"/>
</dbReference>
<comment type="subcellular location">
    <subcellularLocation>
        <location evidence="1">Periplasm</location>
    </subcellularLocation>
</comment>
<dbReference type="InterPro" id="IPR039424">
    <property type="entry name" value="SBP_5"/>
</dbReference>